<protein>
    <submittedName>
        <fullName evidence="1">Uncharacterized protein</fullName>
    </submittedName>
</protein>
<gene>
    <name evidence="1" type="ORF">DTU56_09170</name>
</gene>
<reference evidence="1" key="1">
    <citation type="submission" date="2018-07" db="EMBL/GenBank/DDBJ databases">
        <authorList>
            <person name="Ashton P.M."/>
            <person name="Dallman T."/>
            <person name="Nair S."/>
            <person name="De Pinna E."/>
            <person name="Peters T."/>
            <person name="Grant K."/>
        </authorList>
    </citation>
    <scope>NUCLEOTIDE SEQUENCE</scope>
    <source>
        <strain evidence="1">142535</strain>
    </source>
</reference>
<sequence>MELNFYTPREKAYLNGQIQAGKANINIEPLKEIVARKFPNENWDRIYFVAKAVGNALASLAAMNTCHRDKWEWYVPKTPSNIYIDGFQHPIYTVAHNKTASDLLKVIWDRPRRELVAAVEVLKEAGYEGLKEVWIDEEDDKGEYLTLIWHGKRVPSTRNMIYLYKGSQGRPN</sequence>
<dbReference type="AlphaFoldDB" id="A0A5U8XQ71"/>
<organism evidence="1">
    <name type="scientific">Salmonella muenchen</name>
    <dbReference type="NCBI Taxonomy" id="596"/>
    <lineage>
        <taxon>Bacteria</taxon>
        <taxon>Pseudomonadati</taxon>
        <taxon>Pseudomonadota</taxon>
        <taxon>Gammaproteobacteria</taxon>
        <taxon>Enterobacterales</taxon>
        <taxon>Enterobacteriaceae</taxon>
        <taxon>Salmonella</taxon>
    </lineage>
</organism>
<proteinExistence type="predicted"/>
<dbReference type="EMBL" id="AAGUDP010000006">
    <property type="protein sequence ID" value="EBS0563287.1"/>
    <property type="molecule type" value="Genomic_DNA"/>
</dbReference>
<name>A0A5U8XQ71_SALMU</name>
<comment type="caution">
    <text evidence="1">The sequence shown here is derived from an EMBL/GenBank/DDBJ whole genome shotgun (WGS) entry which is preliminary data.</text>
</comment>
<accession>A0A5U8XQ71</accession>
<evidence type="ECO:0000313" key="1">
    <source>
        <dbReference type="EMBL" id="EBS0563287.1"/>
    </source>
</evidence>